<dbReference type="EMBL" id="WBKA01000003">
    <property type="protein sequence ID" value="KAB1632505.1"/>
    <property type="molecule type" value="Genomic_DNA"/>
</dbReference>
<dbReference type="OrthoDB" id="9784339at2"/>
<dbReference type="RefSeq" id="WP_158036282.1">
    <property type="nucleotide sequence ID" value="NZ_BAAAZV010000017.1"/>
</dbReference>
<dbReference type="AlphaFoldDB" id="A0A7C8BQ46"/>
<comment type="caution">
    <text evidence="3">The sequence shown here is derived from an EMBL/GenBank/DDBJ whole genome shotgun (WGS) entry which is preliminary data.</text>
</comment>
<evidence type="ECO:0000313" key="3">
    <source>
        <dbReference type="EMBL" id="KAB1632505.1"/>
    </source>
</evidence>
<proteinExistence type="predicted"/>
<dbReference type="InterPro" id="IPR023485">
    <property type="entry name" value="Ptyr_pPase"/>
</dbReference>
<feature type="domain" description="Phosphotyrosine protein phosphatase I" evidence="2">
    <location>
        <begin position="33"/>
        <end position="203"/>
    </location>
</feature>
<evidence type="ECO:0000256" key="1">
    <source>
        <dbReference type="SAM" id="MobiDB-lite"/>
    </source>
</evidence>
<name>A0A7C8BQ46_9MICO</name>
<reference evidence="3 4" key="1">
    <citation type="submission" date="2019-09" db="EMBL/GenBank/DDBJ databases">
        <title>Phylogeny of genus Pseudoclavibacter and closely related genus.</title>
        <authorList>
            <person name="Li Y."/>
        </authorList>
    </citation>
    <scope>NUCLEOTIDE SEQUENCE [LARGE SCALE GENOMIC DNA]</scope>
    <source>
        <strain evidence="3 4">JCM 16921</strain>
    </source>
</reference>
<feature type="region of interest" description="Disordered" evidence="1">
    <location>
        <begin position="1"/>
        <end position="29"/>
    </location>
</feature>
<protein>
    <recommendedName>
        <fullName evidence="2">Phosphotyrosine protein phosphatase I domain-containing protein</fullName>
    </recommendedName>
</protein>
<dbReference type="Proteomes" id="UP000481339">
    <property type="component" value="Unassembled WGS sequence"/>
</dbReference>
<dbReference type="SMART" id="SM00226">
    <property type="entry name" value="LMWPc"/>
    <property type="match status" value="1"/>
</dbReference>
<dbReference type="Pfam" id="PF01451">
    <property type="entry name" value="LMWPc"/>
    <property type="match status" value="1"/>
</dbReference>
<dbReference type="Gene3D" id="3.40.50.2300">
    <property type="match status" value="1"/>
</dbReference>
<evidence type="ECO:0000259" key="2">
    <source>
        <dbReference type="SMART" id="SM00226"/>
    </source>
</evidence>
<evidence type="ECO:0000313" key="4">
    <source>
        <dbReference type="Proteomes" id="UP000481339"/>
    </source>
</evidence>
<keyword evidence="4" id="KW-1185">Reference proteome</keyword>
<dbReference type="GO" id="GO:0004725">
    <property type="term" value="F:protein tyrosine phosphatase activity"/>
    <property type="evidence" value="ECO:0007669"/>
    <property type="project" value="TreeGrafter"/>
</dbReference>
<organism evidence="3 4">
    <name type="scientific">Pseudoclavibacter caeni</name>
    <dbReference type="NCBI Taxonomy" id="908846"/>
    <lineage>
        <taxon>Bacteria</taxon>
        <taxon>Bacillati</taxon>
        <taxon>Actinomycetota</taxon>
        <taxon>Actinomycetes</taxon>
        <taxon>Micrococcales</taxon>
        <taxon>Microbacteriaceae</taxon>
        <taxon>Pseudoclavibacter</taxon>
    </lineage>
</organism>
<dbReference type="InterPro" id="IPR050438">
    <property type="entry name" value="LMW_PTPase"/>
</dbReference>
<dbReference type="PANTHER" id="PTHR11717">
    <property type="entry name" value="LOW MOLECULAR WEIGHT PROTEIN TYROSINE PHOSPHATASE"/>
    <property type="match status" value="1"/>
</dbReference>
<accession>A0A7C8BQ46</accession>
<dbReference type="PANTHER" id="PTHR11717:SF31">
    <property type="entry name" value="LOW MOLECULAR WEIGHT PROTEIN-TYROSINE-PHOSPHATASE ETP-RELATED"/>
    <property type="match status" value="1"/>
</dbReference>
<sequence>MRFRAETRDLLSRTRAAAEPLKSPSPPNGAGPFTVGFVCTANICRSAYAEAAFTALTAADPRMRATSAGLQAATGTPMDPMMTEQLLDRHPGAPTEHHSRAVDDAFIAECDLVLVMTARHRTLLLRRHPMALPETFLLTEFVSLLPALTGERATPRDLVRQAHRLRAQAADTADVPDPHRRAPDVYAEVAMTLDRLVAGLIRGLH</sequence>
<dbReference type="InterPro" id="IPR036196">
    <property type="entry name" value="Ptyr_pPase_sf"/>
</dbReference>
<dbReference type="SUPFAM" id="SSF52788">
    <property type="entry name" value="Phosphotyrosine protein phosphatases I"/>
    <property type="match status" value="1"/>
</dbReference>
<gene>
    <name evidence="3" type="ORF">F8O02_05780</name>
</gene>
<feature type="compositionally biased region" description="Basic and acidic residues" evidence="1">
    <location>
        <begin position="1"/>
        <end position="12"/>
    </location>
</feature>